<organism evidence="1 2">
    <name type="scientific">Zalaria obscura</name>
    <dbReference type="NCBI Taxonomy" id="2024903"/>
    <lineage>
        <taxon>Eukaryota</taxon>
        <taxon>Fungi</taxon>
        <taxon>Dikarya</taxon>
        <taxon>Ascomycota</taxon>
        <taxon>Pezizomycotina</taxon>
        <taxon>Dothideomycetes</taxon>
        <taxon>Dothideomycetidae</taxon>
        <taxon>Dothideales</taxon>
        <taxon>Zalariaceae</taxon>
        <taxon>Zalaria</taxon>
    </lineage>
</organism>
<name>A0ACC3SA87_9PEZI</name>
<proteinExistence type="predicted"/>
<comment type="caution">
    <text evidence="1">The sequence shown here is derived from an EMBL/GenBank/DDBJ whole genome shotgun (WGS) entry which is preliminary data.</text>
</comment>
<gene>
    <name evidence="1" type="ORF">M8818_005284</name>
</gene>
<evidence type="ECO:0000313" key="2">
    <source>
        <dbReference type="Proteomes" id="UP001320706"/>
    </source>
</evidence>
<sequence>MPPSAPDAEATSPTIPRTPSHGSARADSAHDAQSQTTATSPSPRSSKKTTFALDNAGAGTGTGNATGPPQPFLAYARRIRSFSSSLKLNKTRYLLSFADDRAAQEWWELMKEEYPDTTRESPQLFAFRGDKVPARAWENPRFAGLKGRWGWKVLEDGEKEARDRDGGADGGDGEREGKRGRRGLLRRPTLGKTPSMPALRTIGETTGGGLQGLGERQELEDPFVTPVPAEASISSVKAHDGRFEDLTNALDRVQRMLEQTSDQLQNLMREHRASVESVDELRHQVQQNAYHIASLTERHEAGAVSTKNMRSSIELNATHIKTTMDRQDAGFTSLQKLIEETAGSVKDLSDTQKARDEGLGRLQDIVQEIAGHIGALVKTQQSSEDRVASTHKALEQNTAYIKAIAEKPQPQAQGGVASAGSTQKMQAAMEQNSTHLKGIADAQKVGNKQMNKINAALEKQAHGQDEAVRQIKSFGETQNKLTEQVVDALERQREASARQQESFEKAVKGMMEMMERQPKVECTHDVMPPPRKVGRKLVGYVYSRPE</sequence>
<reference evidence="1" key="1">
    <citation type="submission" date="2024-02" db="EMBL/GenBank/DDBJ databases">
        <title>Metagenome Assembled Genome of Zalaria obscura JY119.</title>
        <authorList>
            <person name="Vighnesh L."/>
            <person name="Jagadeeshwari U."/>
            <person name="Venkata Ramana C."/>
            <person name="Sasikala C."/>
        </authorList>
    </citation>
    <scope>NUCLEOTIDE SEQUENCE</scope>
    <source>
        <strain evidence="1">JY119</strain>
    </source>
</reference>
<dbReference type="EMBL" id="JAMKPW020000030">
    <property type="protein sequence ID" value="KAK8203393.1"/>
    <property type="molecule type" value="Genomic_DNA"/>
</dbReference>
<accession>A0ACC3SA87</accession>
<evidence type="ECO:0000313" key="1">
    <source>
        <dbReference type="EMBL" id="KAK8203393.1"/>
    </source>
</evidence>
<dbReference type="Proteomes" id="UP001320706">
    <property type="component" value="Unassembled WGS sequence"/>
</dbReference>
<keyword evidence="2" id="KW-1185">Reference proteome</keyword>
<protein>
    <submittedName>
        <fullName evidence="1">Uncharacterized protein</fullName>
    </submittedName>
</protein>